<dbReference type="SUPFAM" id="SSF56399">
    <property type="entry name" value="ADP-ribosylation"/>
    <property type="match status" value="1"/>
</dbReference>
<gene>
    <name evidence="6" type="ORF">KIPB_004062</name>
</gene>
<evidence type="ECO:0000259" key="5">
    <source>
        <dbReference type="PROSITE" id="PS50918"/>
    </source>
</evidence>
<feature type="domain" description="WWE" evidence="5">
    <location>
        <begin position="991"/>
        <end position="1087"/>
    </location>
</feature>
<dbReference type="PROSITE" id="PS00518">
    <property type="entry name" value="ZF_RING_1"/>
    <property type="match status" value="1"/>
</dbReference>
<evidence type="ECO:0000256" key="4">
    <source>
        <dbReference type="SAM" id="MobiDB-lite"/>
    </source>
</evidence>
<dbReference type="InterPro" id="IPR037197">
    <property type="entry name" value="WWE_dom_sf"/>
</dbReference>
<evidence type="ECO:0000256" key="1">
    <source>
        <dbReference type="ARBA" id="ARBA00022723"/>
    </source>
</evidence>
<accession>A0A391NVJ2</accession>
<dbReference type="InterPro" id="IPR035979">
    <property type="entry name" value="RBD_domain_sf"/>
</dbReference>
<dbReference type="Pfam" id="PF02825">
    <property type="entry name" value="WWE"/>
    <property type="match status" value="2"/>
</dbReference>
<reference evidence="6 7" key="1">
    <citation type="journal article" date="2018" name="PLoS ONE">
        <title>The draft genome of Kipferlia bialata reveals reductive genome evolution in fornicate parasites.</title>
        <authorList>
            <person name="Tanifuji G."/>
            <person name="Takabayashi S."/>
            <person name="Kume K."/>
            <person name="Takagi M."/>
            <person name="Nakayama T."/>
            <person name="Kamikawa R."/>
            <person name="Inagaki Y."/>
            <person name="Hashimoto T."/>
        </authorList>
    </citation>
    <scope>NUCLEOTIDE SEQUENCE [LARGE SCALE GENOMIC DNA]</scope>
    <source>
        <strain evidence="6">NY0173</strain>
    </source>
</reference>
<dbReference type="SUPFAM" id="SSF54928">
    <property type="entry name" value="RNA-binding domain, RBD"/>
    <property type="match status" value="1"/>
</dbReference>
<evidence type="ECO:0000313" key="6">
    <source>
        <dbReference type="EMBL" id="GCA62523.1"/>
    </source>
</evidence>
<dbReference type="CDD" id="cd20335">
    <property type="entry name" value="BRcat_RBR"/>
    <property type="match status" value="1"/>
</dbReference>
<dbReference type="GO" id="GO:0003950">
    <property type="term" value="F:NAD+ poly-ADP-ribosyltransferase activity"/>
    <property type="evidence" value="ECO:0007669"/>
    <property type="project" value="InterPro"/>
</dbReference>
<dbReference type="OrthoDB" id="6133115at2759"/>
<keyword evidence="1" id="KW-0479">Metal-binding</keyword>
<dbReference type="InterPro" id="IPR017907">
    <property type="entry name" value="Znf_RING_CS"/>
</dbReference>
<dbReference type="Gene3D" id="3.30.720.50">
    <property type="match status" value="1"/>
</dbReference>
<dbReference type="SUPFAM" id="SSF117839">
    <property type="entry name" value="WWE domain"/>
    <property type="match status" value="1"/>
</dbReference>
<dbReference type="Proteomes" id="UP000265618">
    <property type="component" value="Unassembled WGS sequence"/>
</dbReference>
<keyword evidence="3" id="KW-0862">Zinc</keyword>
<organism evidence="6 7">
    <name type="scientific">Kipferlia bialata</name>
    <dbReference type="NCBI Taxonomy" id="797122"/>
    <lineage>
        <taxon>Eukaryota</taxon>
        <taxon>Metamonada</taxon>
        <taxon>Carpediemonas-like organisms</taxon>
        <taxon>Kipferlia</taxon>
    </lineage>
</organism>
<dbReference type="Pfam" id="PF00644">
    <property type="entry name" value="PARP"/>
    <property type="match status" value="1"/>
</dbReference>
<keyword evidence="7" id="KW-1185">Reference proteome</keyword>
<protein>
    <recommendedName>
        <fullName evidence="5">WWE domain-containing protein</fullName>
    </recommendedName>
</protein>
<evidence type="ECO:0000313" key="7">
    <source>
        <dbReference type="Proteomes" id="UP000265618"/>
    </source>
</evidence>
<evidence type="ECO:0000256" key="2">
    <source>
        <dbReference type="ARBA" id="ARBA00022771"/>
    </source>
</evidence>
<evidence type="ECO:0000256" key="3">
    <source>
        <dbReference type="ARBA" id="ARBA00022833"/>
    </source>
</evidence>
<dbReference type="PROSITE" id="PS50918">
    <property type="entry name" value="WWE"/>
    <property type="match status" value="1"/>
</dbReference>
<dbReference type="InterPro" id="IPR004170">
    <property type="entry name" value="WWE_dom"/>
</dbReference>
<sequence>MRDQIERDSLDMVECYRRENTGGFLCSSVDEALSESVYGETSVMVHEKEASRITVYGPSTHRDSIHALVHRKAEEQVQIYREWRDTVSIGHGSANVVLLGGGEASMVEKVRESFRVVFENPPAHIQSDADLFRWVCATAGVSKEDIKWPQFNRGSKNGSCSAYGYVYFKSEAAANLAREKCTTDGVEARLAGLNRQRRLGTSLTLKLFGYIDQDEMKSRILGEGYKVREVRSSVTAKEPLLYLWNMPVSLDENDIVDHCGGIQPTSIRVYGDRGYRTATVRFATDRECIWARMNLRGFVSEPHSFTTRDGQTKTVCGKLRQASARLSVSTFVIVFATPVEADRYMGDHPDEWAIGEDYQVVEYAHLLNLPQKVEFLCGKYSALGQLSIKIEEVRERKDSKRRFSKRSEKNKAKVVKFMGLPSLCGQAAQDLKNMTAYMYPVHGQEQQWLMTELMQKGGLLERWCAENKIGFEARKELHRIHFYGERVGFSAVVGEIRTYYQNDFLRRYHAIDLTYQASLLFAWDNCVGYRHLKSINNGAFKKYGKVLYDRRNSQIQLYVYSLAEYERRRSNEEREQEEYEMDHDIGDVDLSGLLGQMSPSPVSPPPREQAPRKASTRHVTAKTLVEEKQRMHQQLMDYLDSMGQGASDRRCVYCKRGSDATLFLCGHPFCKSCLADRCLATPLKTPIKCACCDELVYIKNIKESLSKAQYEKFAAASAASFLLSDDTQPLCMCVDGCTGLLEKSKGYQHCVTCNQGVCHVCGAVNVDAHAGRTCEEYHAHRETAKMFNLDTLFREGRKYIDEHWSTTMAQHPVLRMDNNPGLALGCPSMQRYCQAIKASGKGWQDQNTMFAWHGTSAEALPLICHHGFDPSYRSGQAYGPGEYFGQAAGTSHGYCRSGFRMILAQIIRTQRFSTHGEYCYVVNNPLDFTSAYNLPVIAITFKNPAAPGFTDAEPRWIVEPAKELPIMVMHRAIGNKFSLHDSRTSQVSTEQFNDSVRMDHSFFEWKWRDDDRQFYRYTEAQTKQLESAYNEWKHCGGPAKITIYEATARSGNLKDTLQNYEVFFGENRIYQRNTSNTTMRQERDVRRQLATLPPANRVWQYCTTDTSHVSGAQFQSYESVYQSQIDALFTAYVSGKGRETVTTRFEPLPDDYTLNFAAMTQTNASTGKCRLIRHLDASSPHLVSLRLPPGANLYSFAQGLPNLEADLAQQVLDFVGPGADSDSDATKAEKTDMLMPQLKFNNITAELRILLRGPSKKVASTLVAYVTNVLDEKYGVVPLRKRTKNCGAAVVNERLLQLSQRQPPEMPDNPTRNDYMRLLAHTLIWDGGCSIYGGMVRDWVVRNEDANDIDCQLPSGSALDLERVQSIVTRFGEKHGLAVTAPRQQMNSVGIQLTGNWPERHTTGETRFIGVDLVSPDLQTPAPHVDSSASNLLINSKGQLRRKSTAGGNVVSLADCLDHALNKKFVSFVDYSHPKNANIQHRFVTKYFQRGWTCLSPNLPQSVLQAAHGYRDLVQGEDRYNVDWTQMYYSNASNTSRYSVRQSMNVY</sequence>
<dbReference type="Gene3D" id="3.90.228.10">
    <property type="match status" value="1"/>
</dbReference>
<keyword evidence="2" id="KW-0863">Zinc-finger</keyword>
<feature type="region of interest" description="Disordered" evidence="4">
    <location>
        <begin position="596"/>
        <end position="618"/>
    </location>
</feature>
<dbReference type="EMBL" id="BDIP01000834">
    <property type="protein sequence ID" value="GCA62523.1"/>
    <property type="molecule type" value="Genomic_DNA"/>
</dbReference>
<comment type="caution">
    <text evidence="6">The sequence shown here is derived from an EMBL/GenBank/DDBJ whole genome shotgun (WGS) entry which is preliminary data.</text>
</comment>
<name>A0A391NVJ2_9EUKA</name>
<dbReference type="GO" id="GO:0008270">
    <property type="term" value="F:zinc ion binding"/>
    <property type="evidence" value="ECO:0007669"/>
    <property type="project" value="UniProtKB-KW"/>
</dbReference>
<dbReference type="GO" id="GO:0003676">
    <property type="term" value="F:nucleic acid binding"/>
    <property type="evidence" value="ECO:0007669"/>
    <property type="project" value="InterPro"/>
</dbReference>
<dbReference type="InterPro" id="IPR012317">
    <property type="entry name" value="Poly(ADP-ribose)pol_cat_dom"/>
</dbReference>
<proteinExistence type="predicted"/>